<name>A0AAW1I888_POPJA</name>
<dbReference type="Gene3D" id="3.40.50.720">
    <property type="entry name" value="NAD(P)-binding Rossmann-like Domain"/>
    <property type="match status" value="3"/>
</dbReference>
<evidence type="ECO:0000313" key="3">
    <source>
        <dbReference type="EMBL" id="KAK9685109.1"/>
    </source>
</evidence>
<dbReference type="InterPro" id="IPR036291">
    <property type="entry name" value="NAD(P)-bd_dom_sf"/>
</dbReference>
<reference evidence="3 4" key="1">
    <citation type="journal article" date="2024" name="BMC Genomics">
        <title>De novo assembly and annotation of Popillia japonica's genome with initial clues to its potential as an invasive pest.</title>
        <authorList>
            <person name="Cucini C."/>
            <person name="Boschi S."/>
            <person name="Funari R."/>
            <person name="Cardaioli E."/>
            <person name="Iannotti N."/>
            <person name="Marturano G."/>
            <person name="Paoli F."/>
            <person name="Bruttini M."/>
            <person name="Carapelli A."/>
            <person name="Frati F."/>
            <person name="Nardi F."/>
        </authorList>
    </citation>
    <scope>NUCLEOTIDE SEQUENCE [LARGE SCALE GENOMIC DNA]</scope>
    <source>
        <strain evidence="3">DMR45628</strain>
    </source>
</reference>
<dbReference type="Proteomes" id="UP001458880">
    <property type="component" value="Unassembled WGS sequence"/>
</dbReference>
<gene>
    <name evidence="3" type="ORF">QE152_g38298</name>
</gene>
<dbReference type="PANTHER" id="PTHR10996:SF277">
    <property type="entry name" value="GLYOXYLATE REDUCTASE_HYDROXYPYRUVATE REDUCTASE"/>
    <property type="match status" value="1"/>
</dbReference>
<dbReference type="GO" id="GO:0008465">
    <property type="term" value="F:hydroxypyruvate reductase (NADH) activity"/>
    <property type="evidence" value="ECO:0007669"/>
    <property type="project" value="TreeGrafter"/>
</dbReference>
<dbReference type="GO" id="GO:0030267">
    <property type="term" value="F:glyoxylate reductase (NADPH) activity"/>
    <property type="evidence" value="ECO:0007669"/>
    <property type="project" value="TreeGrafter"/>
</dbReference>
<keyword evidence="1" id="KW-0560">Oxidoreductase</keyword>
<organism evidence="3 4">
    <name type="scientific">Popillia japonica</name>
    <name type="common">Japanese beetle</name>
    <dbReference type="NCBI Taxonomy" id="7064"/>
    <lineage>
        <taxon>Eukaryota</taxon>
        <taxon>Metazoa</taxon>
        <taxon>Ecdysozoa</taxon>
        <taxon>Arthropoda</taxon>
        <taxon>Hexapoda</taxon>
        <taxon>Insecta</taxon>
        <taxon>Pterygota</taxon>
        <taxon>Neoptera</taxon>
        <taxon>Endopterygota</taxon>
        <taxon>Coleoptera</taxon>
        <taxon>Polyphaga</taxon>
        <taxon>Scarabaeiformia</taxon>
        <taxon>Scarabaeidae</taxon>
        <taxon>Rutelinae</taxon>
        <taxon>Popillia</taxon>
    </lineage>
</organism>
<keyword evidence="4" id="KW-1185">Reference proteome</keyword>
<dbReference type="GO" id="GO:0005829">
    <property type="term" value="C:cytosol"/>
    <property type="evidence" value="ECO:0007669"/>
    <property type="project" value="TreeGrafter"/>
</dbReference>
<evidence type="ECO:0000313" key="4">
    <source>
        <dbReference type="Proteomes" id="UP001458880"/>
    </source>
</evidence>
<protein>
    <submittedName>
        <fullName evidence="3">D-isomer specific 2-hydroxyacid dehydrogenase, NAD binding domain</fullName>
    </submittedName>
</protein>
<dbReference type="GO" id="GO:0051287">
    <property type="term" value="F:NAD binding"/>
    <property type="evidence" value="ECO:0007669"/>
    <property type="project" value="InterPro"/>
</dbReference>
<dbReference type="Pfam" id="PF02826">
    <property type="entry name" value="2-Hacid_dh_C"/>
    <property type="match status" value="1"/>
</dbReference>
<feature type="domain" description="D-isomer specific 2-hydroxyacid dehydrogenase NAD-binding" evidence="2">
    <location>
        <begin position="35"/>
        <end position="158"/>
    </location>
</feature>
<dbReference type="SUPFAM" id="SSF51735">
    <property type="entry name" value="NAD(P)-binding Rossmann-fold domains"/>
    <property type="match status" value="1"/>
</dbReference>
<accession>A0AAW1I888</accession>
<evidence type="ECO:0000259" key="2">
    <source>
        <dbReference type="Pfam" id="PF02826"/>
    </source>
</evidence>
<sequence length="159" mass="17851">MKEIKSRNIKVGYTPNILMDATAELTVALLLAASLLQHTQRQYYYKRITRLEQDNAWAPFWMCGQGLSGSNVGIVGFCRIGQEIAKDQQAQKIDSERVSFDELLSDLSTSDSDFVIVRIALSPEPANIFNEDEFMKPTSVFINTSREDVVDQNALISAK</sequence>
<dbReference type="InterPro" id="IPR050223">
    <property type="entry name" value="D-isomer_2-hydroxyacid_DH"/>
</dbReference>
<dbReference type="InterPro" id="IPR006140">
    <property type="entry name" value="D-isomer_DH_NAD-bd"/>
</dbReference>
<dbReference type="PANTHER" id="PTHR10996">
    <property type="entry name" value="2-HYDROXYACID DEHYDROGENASE-RELATED"/>
    <property type="match status" value="1"/>
</dbReference>
<dbReference type="EMBL" id="JASPKY010000809">
    <property type="protein sequence ID" value="KAK9685109.1"/>
    <property type="molecule type" value="Genomic_DNA"/>
</dbReference>
<proteinExistence type="predicted"/>
<dbReference type="AlphaFoldDB" id="A0AAW1I888"/>
<evidence type="ECO:0000256" key="1">
    <source>
        <dbReference type="ARBA" id="ARBA00023002"/>
    </source>
</evidence>
<comment type="caution">
    <text evidence="3">The sequence shown here is derived from an EMBL/GenBank/DDBJ whole genome shotgun (WGS) entry which is preliminary data.</text>
</comment>